<accession>A0A378SJT4</accession>
<keyword evidence="1" id="KW-0472">Membrane</keyword>
<dbReference type="AlphaFoldDB" id="A0A378SJT4"/>
<proteinExistence type="predicted"/>
<dbReference type="Proteomes" id="UP000254291">
    <property type="component" value="Unassembled WGS sequence"/>
</dbReference>
<protein>
    <submittedName>
        <fullName evidence="2">Uncharacterized protein</fullName>
    </submittedName>
</protein>
<gene>
    <name evidence="2" type="ORF">NCTC10742_02306</name>
</gene>
<feature type="transmembrane region" description="Helical" evidence="1">
    <location>
        <begin position="12"/>
        <end position="32"/>
    </location>
</feature>
<reference evidence="2 3" key="1">
    <citation type="submission" date="2018-06" db="EMBL/GenBank/DDBJ databases">
        <authorList>
            <consortium name="Pathogen Informatics"/>
            <person name="Doyle S."/>
        </authorList>
    </citation>
    <scope>NUCLEOTIDE SEQUENCE [LARGE SCALE GENOMIC DNA]</scope>
    <source>
        <strain evidence="2 3">NCTC10742</strain>
    </source>
</reference>
<evidence type="ECO:0000313" key="3">
    <source>
        <dbReference type="Proteomes" id="UP000254291"/>
    </source>
</evidence>
<dbReference type="EMBL" id="UGQM01000001">
    <property type="protein sequence ID" value="STZ43089.1"/>
    <property type="molecule type" value="Genomic_DNA"/>
</dbReference>
<evidence type="ECO:0000256" key="1">
    <source>
        <dbReference type="SAM" id="Phobius"/>
    </source>
</evidence>
<name>A0A378SJT4_9MYCO</name>
<keyword evidence="1" id="KW-0812">Transmembrane</keyword>
<organism evidence="2 3">
    <name type="scientific">Mycolicibacterium gilvum</name>
    <dbReference type="NCBI Taxonomy" id="1804"/>
    <lineage>
        <taxon>Bacteria</taxon>
        <taxon>Bacillati</taxon>
        <taxon>Actinomycetota</taxon>
        <taxon>Actinomycetes</taxon>
        <taxon>Mycobacteriales</taxon>
        <taxon>Mycobacteriaceae</taxon>
        <taxon>Mycolicibacterium</taxon>
    </lineage>
</organism>
<sequence length="47" mass="4764">MPPAQEGQSAIGIGIGIDICMGMGICIGIIMLPLQHHIIAGVDPPLA</sequence>
<keyword evidence="1" id="KW-1133">Transmembrane helix</keyword>
<evidence type="ECO:0000313" key="2">
    <source>
        <dbReference type="EMBL" id="STZ43089.1"/>
    </source>
</evidence>